<protein>
    <submittedName>
        <fullName evidence="2">Glyoxalase</fullName>
    </submittedName>
</protein>
<evidence type="ECO:0000313" key="2">
    <source>
        <dbReference type="EMBL" id="OMF57655.1"/>
    </source>
</evidence>
<dbReference type="InterPro" id="IPR029068">
    <property type="entry name" value="Glyas_Bleomycin-R_OHBP_Dase"/>
</dbReference>
<dbReference type="SUPFAM" id="SSF54593">
    <property type="entry name" value="Glyoxalase/Bleomycin resistance protein/Dihydroxybiphenyl dioxygenase"/>
    <property type="match status" value="1"/>
</dbReference>
<dbReference type="AlphaFoldDB" id="A0A1R1F0Q5"/>
<dbReference type="Proteomes" id="UP000187172">
    <property type="component" value="Unassembled WGS sequence"/>
</dbReference>
<dbReference type="PANTHER" id="PTHR36437">
    <property type="entry name" value="GLYOXALASE/BLEOMYCIN RESISTANCE PROTEIN/DIOXYGENASE"/>
    <property type="match status" value="1"/>
</dbReference>
<evidence type="ECO:0000313" key="3">
    <source>
        <dbReference type="Proteomes" id="UP000187172"/>
    </source>
</evidence>
<dbReference type="Pfam" id="PF00903">
    <property type="entry name" value="Glyoxalase"/>
    <property type="match status" value="1"/>
</dbReference>
<dbReference type="RefSeq" id="WP_076165749.1">
    <property type="nucleotide sequence ID" value="NZ_MRTP01000001.1"/>
</dbReference>
<dbReference type="InterPro" id="IPR037523">
    <property type="entry name" value="VOC_core"/>
</dbReference>
<reference evidence="2 3" key="1">
    <citation type="submission" date="2016-11" db="EMBL/GenBank/DDBJ databases">
        <title>Paenibacillus species isolates.</title>
        <authorList>
            <person name="Beno S.M."/>
        </authorList>
    </citation>
    <scope>NUCLEOTIDE SEQUENCE [LARGE SCALE GENOMIC DNA]</scope>
    <source>
        <strain evidence="2 3">FSL R5-0378</strain>
    </source>
</reference>
<accession>A0A1R1F0Q5</accession>
<dbReference type="STRING" id="297318.BK138_03395"/>
<dbReference type="EMBL" id="MRTP01000001">
    <property type="protein sequence ID" value="OMF57655.1"/>
    <property type="molecule type" value="Genomic_DNA"/>
</dbReference>
<evidence type="ECO:0000259" key="1">
    <source>
        <dbReference type="PROSITE" id="PS51819"/>
    </source>
</evidence>
<comment type="caution">
    <text evidence="2">The sequence shown here is derived from an EMBL/GenBank/DDBJ whole genome shotgun (WGS) entry which is preliminary data.</text>
</comment>
<sequence length="125" mass="14234">MINKLGQVMLYVNNQDQAVQFWTEKLGFRVISEENNEHMRWIEVAPAKDAGSSIVLHDKETVAKMSEGLNLGTPSLMFFTEDVDALYRDLTDKQITVGEIVELPTGRVFNFADDEANYFAVMEKK</sequence>
<organism evidence="2 3">
    <name type="scientific">Paenibacillus rhizosphaerae</name>
    <dbReference type="NCBI Taxonomy" id="297318"/>
    <lineage>
        <taxon>Bacteria</taxon>
        <taxon>Bacillati</taxon>
        <taxon>Bacillota</taxon>
        <taxon>Bacilli</taxon>
        <taxon>Bacillales</taxon>
        <taxon>Paenibacillaceae</taxon>
        <taxon>Paenibacillus</taxon>
    </lineage>
</organism>
<name>A0A1R1F0Q5_9BACL</name>
<keyword evidence="3" id="KW-1185">Reference proteome</keyword>
<feature type="domain" description="VOC" evidence="1">
    <location>
        <begin position="4"/>
        <end position="124"/>
    </location>
</feature>
<dbReference type="PROSITE" id="PS51819">
    <property type="entry name" value="VOC"/>
    <property type="match status" value="1"/>
</dbReference>
<dbReference type="InterPro" id="IPR004360">
    <property type="entry name" value="Glyas_Fos-R_dOase_dom"/>
</dbReference>
<gene>
    <name evidence="2" type="ORF">BK138_03395</name>
</gene>
<proteinExistence type="predicted"/>
<dbReference type="Gene3D" id="3.10.180.10">
    <property type="entry name" value="2,3-Dihydroxybiphenyl 1,2-Dioxygenase, domain 1"/>
    <property type="match status" value="1"/>
</dbReference>
<dbReference type="CDD" id="cd07263">
    <property type="entry name" value="VOC_like"/>
    <property type="match status" value="1"/>
</dbReference>
<dbReference type="PANTHER" id="PTHR36437:SF2">
    <property type="entry name" value="GLYOXALASE_BLEOMYCIN RESISTANCE PROTEIN_DIOXYGENASE"/>
    <property type="match status" value="1"/>
</dbReference>